<keyword evidence="1" id="KW-1133">Transmembrane helix</keyword>
<dbReference type="EMBL" id="JBHUIV010000006">
    <property type="protein sequence ID" value="MFD2200512.1"/>
    <property type="molecule type" value="Genomic_DNA"/>
</dbReference>
<evidence type="ECO:0000256" key="1">
    <source>
        <dbReference type="SAM" id="Phobius"/>
    </source>
</evidence>
<keyword evidence="3" id="KW-1185">Reference proteome</keyword>
<accession>A0ABW5B316</accession>
<evidence type="ECO:0000313" key="3">
    <source>
        <dbReference type="Proteomes" id="UP001597414"/>
    </source>
</evidence>
<name>A0ABW5B316_9BACT</name>
<evidence type="ECO:0000313" key="2">
    <source>
        <dbReference type="EMBL" id="MFD2200512.1"/>
    </source>
</evidence>
<proteinExistence type="predicted"/>
<dbReference type="Proteomes" id="UP001597414">
    <property type="component" value="Unassembled WGS sequence"/>
</dbReference>
<sequence length="196" mass="23120">MPSSKDSLSPEMIKILKIFGIGSLLLVFLLSFFNERRANNSGEEASLMRITDADRLFFKNIRAPYYDIEGRSDAKMTIYKYGKRFESDLRPVLNLSIIINQVKDEAYIYLEFPVEESPIRILWENKENEKSGELEFHNGDKHAHLEFVEGLNPLLEENTKFQLWYNNEWVPILEEEKEREALKTPIADYFRMINYP</sequence>
<keyword evidence="1" id="KW-0472">Membrane</keyword>
<feature type="transmembrane region" description="Helical" evidence="1">
    <location>
        <begin position="12"/>
        <end position="33"/>
    </location>
</feature>
<protein>
    <submittedName>
        <fullName evidence="2">Uncharacterized protein</fullName>
    </submittedName>
</protein>
<gene>
    <name evidence="2" type="ORF">ACFSKV_02965</name>
</gene>
<keyword evidence="1" id="KW-0812">Transmembrane</keyword>
<comment type="caution">
    <text evidence="2">The sequence shown here is derived from an EMBL/GenBank/DDBJ whole genome shotgun (WGS) entry which is preliminary data.</text>
</comment>
<organism evidence="2 3">
    <name type="scientific">Shivajiella indica</name>
    <dbReference type="NCBI Taxonomy" id="872115"/>
    <lineage>
        <taxon>Bacteria</taxon>
        <taxon>Pseudomonadati</taxon>
        <taxon>Bacteroidota</taxon>
        <taxon>Cytophagia</taxon>
        <taxon>Cytophagales</taxon>
        <taxon>Cyclobacteriaceae</taxon>
        <taxon>Shivajiella</taxon>
    </lineage>
</organism>
<dbReference type="RefSeq" id="WP_380800243.1">
    <property type="nucleotide sequence ID" value="NZ_JBHUIV010000006.1"/>
</dbReference>
<reference evidence="3" key="1">
    <citation type="journal article" date="2019" name="Int. J. Syst. Evol. Microbiol.">
        <title>The Global Catalogue of Microorganisms (GCM) 10K type strain sequencing project: providing services to taxonomists for standard genome sequencing and annotation.</title>
        <authorList>
            <consortium name="The Broad Institute Genomics Platform"/>
            <consortium name="The Broad Institute Genome Sequencing Center for Infectious Disease"/>
            <person name="Wu L."/>
            <person name="Ma J."/>
        </authorList>
    </citation>
    <scope>NUCLEOTIDE SEQUENCE [LARGE SCALE GENOMIC DNA]</scope>
    <source>
        <strain evidence="3">KCTC 19812</strain>
    </source>
</reference>